<dbReference type="AlphaFoldDB" id="A0A9N9H7S0"/>
<comment type="caution">
    <text evidence="1">The sequence shown here is derived from an EMBL/GenBank/DDBJ whole genome shotgun (WGS) entry which is preliminary data.</text>
</comment>
<name>A0A9N9H7S0_9GLOM</name>
<gene>
    <name evidence="1" type="ORF">DEBURN_LOCUS11572</name>
</gene>
<keyword evidence="2" id="KW-1185">Reference proteome</keyword>
<evidence type="ECO:0000313" key="2">
    <source>
        <dbReference type="Proteomes" id="UP000789706"/>
    </source>
</evidence>
<dbReference type="EMBL" id="CAJVPK010007199">
    <property type="protein sequence ID" value="CAG8655079.1"/>
    <property type="molecule type" value="Genomic_DNA"/>
</dbReference>
<evidence type="ECO:0000313" key="1">
    <source>
        <dbReference type="EMBL" id="CAG8655079.1"/>
    </source>
</evidence>
<organism evidence="1 2">
    <name type="scientific">Diversispora eburnea</name>
    <dbReference type="NCBI Taxonomy" id="1213867"/>
    <lineage>
        <taxon>Eukaryota</taxon>
        <taxon>Fungi</taxon>
        <taxon>Fungi incertae sedis</taxon>
        <taxon>Mucoromycota</taxon>
        <taxon>Glomeromycotina</taxon>
        <taxon>Glomeromycetes</taxon>
        <taxon>Diversisporales</taxon>
        <taxon>Diversisporaceae</taxon>
        <taxon>Diversispora</taxon>
    </lineage>
</organism>
<proteinExistence type="predicted"/>
<accession>A0A9N9H7S0</accession>
<feature type="non-terminal residue" evidence="1">
    <location>
        <position position="1"/>
    </location>
</feature>
<protein>
    <submittedName>
        <fullName evidence="1">8992_t:CDS:1</fullName>
    </submittedName>
</protein>
<dbReference type="Gene3D" id="3.80.10.10">
    <property type="entry name" value="Ribonuclease Inhibitor"/>
    <property type="match status" value="1"/>
</dbReference>
<sequence>TFDYPSFTHKFRIDNLAYFISEYFDSSQGNSYNNNVEIVITTESGILFTEICKLLINRCSFLNYFEMTEIPENYSNDLNYNDLIGSIIKLPGASKVFNKLETFVSATTNDELTRPLYESLALFCNNILNIDLIFKSESQVQLLEKLISVQKRLENLSIIGNSNINCNSLLWVLVSKKETLESLRLKSVDFYHFEEKSSPIGQFTSLKKLYIEYCLLYKSDSLFFASLFTQLSSFHYIYSIFSLNVYSQEFIIKILETANTNLKNICLDLFLTIPSDTFSTILNYCTKITELNLLNLSLEQIITIFNNNFKELRRFHL</sequence>
<dbReference type="Proteomes" id="UP000789706">
    <property type="component" value="Unassembled WGS sequence"/>
</dbReference>
<dbReference type="InterPro" id="IPR032675">
    <property type="entry name" value="LRR_dom_sf"/>
</dbReference>
<feature type="non-terminal residue" evidence="1">
    <location>
        <position position="317"/>
    </location>
</feature>
<reference evidence="1" key="1">
    <citation type="submission" date="2021-06" db="EMBL/GenBank/DDBJ databases">
        <authorList>
            <person name="Kallberg Y."/>
            <person name="Tangrot J."/>
            <person name="Rosling A."/>
        </authorList>
    </citation>
    <scope>NUCLEOTIDE SEQUENCE</scope>
    <source>
        <strain evidence="1">AZ414A</strain>
    </source>
</reference>